<sequence length="657" mass="73858">MTDRAPNMVFRPENIPIRFFKACRWCRRQKMRCDARDQVPCFRCRSAGRNCILDPIDSEPRRSRRRQKSATPARQLAGSPLDQRAGYHTPTTTEQDFSSLVTARDAGFDTSIDSLPNSVDLSSLRSQNAESSGPKSQQLSPNEMIAPVSAVHSMSVNLLGSDNIFMDSSAKGDPKGDIIARGIVSEENARAIYERFFNGSKNFLGLFDPIRDTFDSIRSRSLFCFTVIIYLASRAVVDLRSNTHMQRVLQDEAQRLAEDSFFERPTKLETVQGMILLAAYSEKTWFSIALILRTALDSGLEKSLDTLLSQENVPRSSLSATMADRQLVWQTRTWLISFTLELDVASGTGRKSRIAEVDVTKLRAFLDYPLSLPADMRTVSIIELHQLRGHSRVIIENAATIPDIISSELPAIMARLQNWWTTWDEIHDQNGFHAGAFQRSSLKLMLHYARIFVFCISLARIQRLQPTYANSNPDAIDENVMNLWQSLVATIMDQLAYLINESSYRYQLTWAPTYPALTIAFVTSQRRQENNDNADMPEHQSGDDRSSSTSYREAADNNANSLIINPPPPVEVGASSHDNEGGNRGPTMHNTTTVKDANMIPTLSNDVPRPPLSRLPEMMEVPNWATMSNSIADSFGLFEEGQNDIFDFLHTMPSIPQ</sequence>
<keyword evidence="3" id="KW-0238">DNA-binding</keyword>
<feature type="region of interest" description="Disordered" evidence="6">
    <location>
        <begin position="53"/>
        <end position="98"/>
    </location>
</feature>
<dbReference type="GO" id="GO:0000981">
    <property type="term" value="F:DNA-binding transcription factor activity, RNA polymerase II-specific"/>
    <property type="evidence" value="ECO:0007669"/>
    <property type="project" value="InterPro"/>
</dbReference>
<dbReference type="GO" id="GO:0005634">
    <property type="term" value="C:nucleus"/>
    <property type="evidence" value="ECO:0007669"/>
    <property type="project" value="UniProtKB-SubCell"/>
</dbReference>
<dbReference type="GO" id="GO:0008270">
    <property type="term" value="F:zinc ion binding"/>
    <property type="evidence" value="ECO:0007669"/>
    <property type="project" value="InterPro"/>
</dbReference>
<dbReference type="PANTHER" id="PTHR31845">
    <property type="entry name" value="FINGER DOMAIN PROTEIN, PUTATIVE-RELATED"/>
    <property type="match status" value="1"/>
</dbReference>
<evidence type="ECO:0000256" key="3">
    <source>
        <dbReference type="ARBA" id="ARBA00023125"/>
    </source>
</evidence>
<protein>
    <submittedName>
        <fullName evidence="8">Protein priB</fullName>
    </submittedName>
</protein>
<dbReference type="AlphaFoldDB" id="A0A093W3L8"/>
<feature type="compositionally biased region" description="Basic and acidic residues" evidence="6">
    <location>
        <begin position="528"/>
        <end position="546"/>
    </location>
</feature>
<feature type="compositionally biased region" description="Polar residues" evidence="6">
    <location>
        <begin position="89"/>
        <end position="98"/>
    </location>
</feature>
<dbReference type="Pfam" id="PF00172">
    <property type="entry name" value="Zn_clus"/>
    <property type="match status" value="1"/>
</dbReference>
<evidence type="ECO:0000259" key="7">
    <source>
        <dbReference type="PROSITE" id="PS50048"/>
    </source>
</evidence>
<dbReference type="SMART" id="SM00066">
    <property type="entry name" value="GAL4"/>
    <property type="match status" value="1"/>
</dbReference>
<keyword evidence="2" id="KW-0805">Transcription regulation</keyword>
<accession>A0A093W3L8</accession>
<dbReference type="CDD" id="cd00067">
    <property type="entry name" value="GAL4"/>
    <property type="match status" value="1"/>
</dbReference>
<feature type="region of interest" description="Disordered" evidence="6">
    <location>
        <begin position="528"/>
        <end position="594"/>
    </location>
</feature>
<evidence type="ECO:0000313" key="8">
    <source>
        <dbReference type="EMBL" id="KFX53451.1"/>
    </source>
</evidence>
<comment type="subcellular location">
    <subcellularLocation>
        <location evidence="1">Nucleus</location>
    </subcellularLocation>
</comment>
<dbReference type="GO" id="GO:0000976">
    <property type="term" value="F:transcription cis-regulatory region binding"/>
    <property type="evidence" value="ECO:0007669"/>
    <property type="project" value="TreeGrafter"/>
</dbReference>
<dbReference type="InterPro" id="IPR051089">
    <property type="entry name" value="prtT"/>
</dbReference>
<reference evidence="8" key="1">
    <citation type="journal article" date="2014" name="PLoS Genet.">
        <title>Signature Gene Expression Reveals Novel Clues to the Molecular Mechanisms of Dimorphic Transition in Penicillium marneffei.</title>
        <authorList>
            <person name="Yang E."/>
            <person name="Wang G."/>
            <person name="Cai J."/>
            <person name="Woo P.C."/>
            <person name="Lau S.K."/>
            <person name="Yuen K.-Y."/>
            <person name="Chow W.-N."/>
            <person name="Lin X."/>
        </authorList>
    </citation>
    <scope>NUCLEOTIDE SEQUENCE [LARGE SCALE GENOMIC DNA]</scope>
    <source>
        <strain evidence="8">PM1</strain>
    </source>
</reference>
<keyword evidence="5" id="KW-0539">Nucleus</keyword>
<evidence type="ECO:0000256" key="2">
    <source>
        <dbReference type="ARBA" id="ARBA00023015"/>
    </source>
</evidence>
<evidence type="ECO:0000256" key="5">
    <source>
        <dbReference type="ARBA" id="ARBA00023242"/>
    </source>
</evidence>
<feature type="domain" description="Zn(2)-C6 fungal-type" evidence="7">
    <location>
        <begin position="22"/>
        <end position="53"/>
    </location>
</feature>
<evidence type="ECO:0000256" key="6">
    <source>
        <dbReference type="SAM" id="MobiDB-lite"/>
    </source>
</evidence>
<feature type="compositionally biased region" description="Polar residues" evidence="6">
    <location>
        <begin position="547"/>
        <end position="563"/>
    </location>
</feature>
<dbReference type="PROSITE" id="PS00463">
    <property type="entry name" value="ZN2_CY6_FUNGAL_1"/>
    <property type="match status" value="1"/>
</dbReference>
<evidence type="ECO:0000256" key="4">
    <source>
        <dbReference type="ARBA" id="ARBA00023163"/>
    </source>
</evidence>
<dbReference type="Gene3D" id="4.10.240.10">
    <property type="entry name" value="Zn(2)-C6 fungal-type DNA-binding domain"/>
    <property type="match status" value="1"/>
</dbReference>
<dbReference type="PROSITE" id="PS50048">
    <property type="entry name" value="ZN2_CY6_FUNGAL_2"/>
    <property type="match status" value="1"/>
</dbReference>
<organism evidence="8">
    <name type="scientific">Talaromyces marneffei PM1</name>
    <dbReference type="NCBI Taxonomy" id="1077442"/>
    <lineage>
        <taxon>Eukaryota</taxon>
        <taxon>Fungi</taxon>
        <taxon>Dikarya</taxon>
        <taxon>Ascomycota</taxon>
        <taxon>Pezizomycotina</taxon>
        <taxon>Eurotiomycetes</taxon>
        <taxon>Eurotiomycetidae</taxon>
        <taxon>Eurotiales</taxon>
        <taxon>Trichocomaceae</taxon>
        <taxon>Talaromyces</taxon>
        <taxon>Talaromyces sect. Talaromyces</taxon>
    </lineage>
</organism>
<name>A0A093W3L8_TALMA</name>
<gene>
    <name evidence="8" type="ORF">GQ26_0012590</name>
</gene>
<dbReference type="PANTHER" id="PTHR31845:SF38">
    <property type="entry name" value="TRANSCRIPTION FACTOR, PUTATIVE (AFU_ORTHOLOGUE AFUA_7G00410)-RELATED"/>
    <property type="match status" value="1"/>
</dbReference>
<keyword evidence="4" id="KW-0804">Transcription</keyword>
<proteinExistence type="predicted"/>
<comment type="caution">
    <text evidence="8">The sequence shown here is derived from an EMBL/GenBank/DDBJ whole genome shotgun (WGS) entry which is preliminary data.</text>
</comment>
<dbReference type="eggNOG" id="ENOG502RPVK">
    <property type="taxonomic scope" value="Eukaryota"/>
</dbReference>
<dbReference type="SUPFAM" id="SSF57701">
    <property type="entry name" value="Zn2/Cys6 DNA-binding domain"/>
    <property type="match status" value="1"/>
</dbReference>
<dbReference type="InterPro" id="IPR001138">
    <property type="entry name" value="Zn2Cys6_DnaBD"/>
</dbReference>
<dbReference type="HOGENOM" id="CLU_024404_0_0_1"/>
<dbReference type="CDD" id="cd12148">
    <property type="entry name" value="fungal_TF_MHR"/>
    <property type="match status" value="1"/>
</dbReference>
<evidence type="ECO:0000256" key="1">
    <source>
        <dbReference type="ARBA" id="ARBA00004123"/>
    </source>
</evidence>
<dbReference type="InterPro" id="IPR036864">
    <property type="entry name" value="Zn2-C6_fun-type_DNA-bd_sf"/>
</dbReference>
<dbReference type="EMBL" id="JPOX01000001">
    <property type="protein sequence ID" value="KFX53451.1"/>
    <property type="molecule type" value="Genomic_DNA"/>
</dbReference>